<feature type="transmembrane region" description="Helical" evidence="6">
    <location>
        <begin position="186"/>
        <end position="213"/>
    </location>
</feature>
<dbReference type="Pfam" id="PF02653">
    <property type="entry name" value="BPD_transp_2"/>
    <property type="match status" value="1"/>
</dbReference>
<evidence type="ECO:0000256" key="5">
    <source>
        <dbReference type="ARBA" id="ARBA00023136"/>
    </source>
</evidence>
<reference evidence="7 8" key="1">
    <citation type="submission" date="2020-11" db="EMBL/GenBank/DDBJ databases">
        <title>Treponema Peruensis nv. sp., first commensal Treponema isolated from human feces.</title>
        <authorList>
            <person name="Belkhou C."/>
            <person name="Raes J."/>
        </authorList>
    </citation>
    <scope>NUCLEOTIDE SEQUENCE [LARGE SCALE GENOMIC DNA]</scope>
    <source>
        <strain evidence="7 8">RCC2812</strain>
    </source>
</reference>
<dbReference type="GO" id="GO:0005886">
    <property type="term" value="C:plasma membrane"/>
    <property type="evidence" value="ECO:0007669"/>
    <property type="project" value="UniProtKB-SubCell"/>
</dbReference>
<gene>
    <name evidence="7" type="ORF">IWA51_11365</name>
</gene>
<name>A0A7T3V4N4_9SPIR</name>
<dbReference type="PANTHER" id="PTHR47089">
    <property type="entry name" value="ABC TRANSPORTER, PERMEASE PROTEIN"/>
    <property type="match status" value="1"/>
</dbReference>
<accession>A0A7T3V4N4</accession>
<feature type="transmembrane region" description="Helical" evidence="6">
    <location>
        <begin position="16"/>
        <end position="37"/>
    </location>
</feature>
<evidence type="ECO:0000313" key="8">
    <source>
        <dbReference type="Proteomes" id="UP000595224"/>
    </source>
</evidence>
<feature type="transmembrane region" description="Helical" evidence="6">
    <location>
        <begin position="116"/>
        <end position="137"/>
    </location>
</feature>
<keyword evidence="8" id="KW-1185">Reference proteome</keyword>
<feature type="transmembrane region" description="Helical" evidence="6">
    <location>
        <begin position="276"/>
        <end position="301"/>
    </location>
</feature>
<dbReference type="GO" id="GO:0022857">
    <property type="term" value="F:transmembrane transporter activity"/>
    <property type="evidence" value="ECO:0007669"/>
    <property type="project" value="InterPro"/>
</dbReference>
<dbReference type="RefSeq" id="WP_198442504.1">
    <property type="nucleotide sequence ID" value="NZ_CBCSHE010000022.1"/>
</dbReference>
<evidence type="ECO:0000256" key="2">
    <source>
        <dbReference type="ARBA" id="ARBA00022475"/>
    </source>
</evidence>
<evidence type="ECO:0000256" key="4">
    <source>
        <dbReference type="ARBA" id="ARBA00022989"/>
    </source>
</evidence>
<keyword evidence="2" id="KW-1003">Cell membrane</keyword>
<dbReference type="EMBL" id="CP064936">
    <property type="protein sequence ID" value="QQA00837.1"/>
    <property type="molecule type" value="Genomic_DNA"/>
</dbReference>
<protein>
    <submittedName>
        <fullName evidence="7">ABC transporter permease</fullName>
    </submittedName>
</protein>
<evidence type="ECO:0000256" key="3">
    <source>
        <dbReference type="ARBA" id="ARBA00022692"/>
    </source>
</evidence>
<comment type="subcellular location">
    <subcellularLocation>
        <location evidence="1">Cell membrane</location>
        <topology evidence="1">Multi-pass membrane protein</topology>
    </subcellularLocation>
</comment>
<evidence type="ECO:0000313" key="7">
    <source>
        <dbReference type="EMBL" id="QQA00837.1"/>
    </source>
</evidence>
<dbReference type="AlphaFoldDB" id="A0A7T3V4N4"/>
<evidence type="ECO:0000256" key="1">
    <source>
        <dbReference type="ARBA" id="ARBA00004651"/>
    </source>
</evidence>
<dbReference type="PANTHER" id="PTHR47089:SF1">
    <property type="entry name" value="GUANOSINE ABC TRANSPORTER PERMEASE PROTEIN NUPP"/>
    <property type="match status" value="1"/>
</dbReference>
<dbReference type="KEGG" id="tper:IWA51_11365"/>
<keyword evidence="3 6" id="KW-0812">Transmembrane</keyword>
<dbReference type="Proteomes" id="UP000595224">
    <property type="component" value="Chromosome"/>
</dbReference>
<organism evidence="7 8">
    <name type="scientific">Treponema peruense</name>
    <dbReference type="NCBI Taxonomy" id="2787628"/>
    <lineage>
        <taxon>Bacteria</taxon>
        <taxon>Pseudomonadati</taxon>
        <taxon>Spirochaetota</taxon>
        <taxon>Spirochaetia</taxon>
        <taxon>Spirochaetales</taxon>
        <taxon>Treponemataceae</taxon>
        <taxon>Treponema</taxon>
    </lineage>
</organism>
<keyword evidence="4 6" id="KW-1133">Transmembrane helix</keyword>
<evidence type="ECO:0000256" key="6">
    <source>
        <dbReference type="SAM" id="Phobius"/>
    </source>
</evidence>
<keyword evidence="5 6" id="KW-0472">Membrane</keyword>
<sequence>MIRKSARQALSFKKKVFINTAAVVSAIAASMIIMALMKLNPFEVYSKIINGSLGSAYRFRETVNKAIPLTVLSLGTGMAFKMKFWNIGAEGQFYMGAFGATWAVMLFPQLPAPVLLPLMAVFGFVFGGLFATVPALLKIKWGTSETLVTLMMNYIAQKWVGYLQYGPWRDPNGNGFPRIARFESNAILPSVCGIHIGWIITLVLAVLLFILLLRTKFGYEVSVIGESTNTARYAGINVKKTMLLAILISGGLCGLAGMMQASAIENSLTDNMSNGLGFTAVITTWLSRLNPLVMVGVSFLFSMLLQGGSFLQSSMQIPASMAQILQGVIIFFVLGSEFFVRYKLSFTRSRRNTNTEAC</sequence>
<feature type="transmembrane region" description="Helical" evidence="6">
    <location>
        <begin position="321"/>
        <end position="340"/>
    </location>
</feature>
<dbReference type="InterPro" id="IPR001851">
    <property type="entry name" value="ABC_transp_permease"/>
</dbReference>
<dbReference type="CDD" id="cd06580">
    <property type="entry name" value="TM_PBP1_transp_TpRbsC_like"/>
    <property type="match status" value="1"/>
</dbReference>
<feature type="transmembrane region" description="Helical" evidence="6">
    <location>
        <begin position="242"/>
        <end position="264"/>
    </location>
</feature>
<proteinExistence type="predicted"/>